<feature type="domain" description="DUF6036" evidence="1">
    <location>
        <begin position="32"/>
        <end position="167"/>
    </location>
</feature>
<organism evidence="2 3">
    <name type="scientific">Gracilibacillus boraciitolerans JCM 21714</name>
    <dbReference type="NCBI Taxonomy" id="1298598"/>
    <lineage>
        <taxon>Bacteria</taxon>
        <taxon>Bacillati</taxon>
        <taxon>Bacillota</taxon>
        <taxon>Bacilli</taxon>
        <taxon>Bacillales</taxon>
        <taxon>Bacillaceae</taxon>
        <taxon>Gracilibacillus</taxon>
    </lineage>
</organism>
<dbReference type="RefSeq" id="WP_035722262.1">
    <property type="nucleotide sequence ID" value="NZ_BAVS01000004.1"/>
</dbReference>
<proteinExistence type="predicted"/>
<name>W4VHT2_9BACI</name>
<dbReference type="EMBL" id="BAVS01000004">
    <property type="protein sequence ID" value="GAE92319.1"/>
    <property type="molecule type" value="Genomic_DNA"/>
</dbReference>
<dbReference type="InterPro" id="IPR045792">
    <property type="entry name" value="DUF6036"/>
</dbReference>
<reference evidence="2 3" key="1">
    <citation type="journal article" date="2014" name="Genome Announc.">
        <title>Draft Genome Sequence of the Boron-Tolerant and Moderately Halotolerant Bacterium Gracilibacillus boraciitolerans JCM 21714T.</title>
        <authorList>
            <person name="Ahmed I."/>
            <person name="Oshima K."/>
            <person name="Suda W."/>
            <person name="Kitamura K."/>
            <person name="Iida T."/>
            <person name="Ohmori Y."/>
            <person name="Fujiwara T."/>
            <person name="Hattori M."/>
            <person name="Ohkuma M."/>
        </authorList>
    </citation>
    <scope>NUCLEOTIDE SEQUENCE [LARGE SCALE GENOMIC DNA]</scope>
    <source>
        <strain evidence="2 3">JCM 21714</strain>
    </source>
</reference>
<dbReference type="eggNOG" id="ENOG5030GQP">
    <property type="taxonomic scope" value="Bacteria"/>
</dbReference>
<dbReference type="AlphaFoldDB" id="W4VHT2"/>
<dbReference type="OrthoDB" id="7432624at2"/>
<accession>W4VHT2</accession>
<evidence type="ECO:0000259" key="1">
    <source>
        <dbReference type="Pfam" id="PF19502"/>
    </source>
</evidence>
<protein>
    <recommendedName>
        <fullName evidence="1">DUF6036 domain-containing protein</fullName>
    </recommendedName>
</protein>
<dbReference type="Pfam" id="PF19502">
    <property type="entry name" value="DUF6036"/>
    <property type="match status" value="1"/>
</dbReference>
<dbReference type="Proteomes" id="UP000019102">
    <property type="component" value="Unassembled WGS sequence"/>
</dbReference>
<evidence type="ECO:0000313" key="2">
    <source>
        <dbReference type="EMBL" id="GAE92319.1"/>
    </source>
</evidence>
<sequence>MITVKEIKKTFPRLKQLPKFDRQLEFASMVTEYMSEKNIYPIIVGGLAVEIYTRNDYQTHDIDFVSDGWKQFDELLSQLHFTRAERQWYHTDLELAVEVPSNFLEGSDDLVVELELPNGKALYVISVEDMIIHRLEAIVFSTTYPKEDEDYEWAHRMFLIHQHDLDLEYLTRQAKLVKVWPYIEEWINNEQS</sequence>
<comment type="caution">
    <text evidence="2">The sequence shown here is derived from an EMBL/GenBank/DDBJ whole genome shotgun (WGS) entry which is preliminary data.</text>
</comment>
<keyword evidence="3" id="KW-1185">Reference proteome</keyword>
<gene>
    <name evidence="2" type="ORF">JCM21714_1309</name>
</gene>
<evidence type="ECO:0000313" key="3">
    <source>
        <dbReference type="Proteomes" id="UP000019102"/>
    </source>
</evidence>
<dbReference type="STRING" id="1298598.JCM21714_1309"/>